<dbReference type="EMBL" id="OCNH01000002">
    <property type="protein sequence ID" value="SOD90487.1"/>
    <property type="molecule type" value="Genomic_DNA"/>
</dbReference>
<organism evidence="1 2">
    <name type="scientific">Spirosoma fluviale</name>
    <dbReference type="NCBI Taxonomy" id="1597977"/>
    <lineage>
        <taxon>Bacteria</taxon>
        <taxon>Pseudomonadati</taxon>
        <taxon>Bacteroidota</taxon>
        <taxon>Cytophagia</taxon>
        <taxon>Cytophagales</taxon>
        <taxon>Cytophagaceae</taxon>
        <taxon>Spirosoma</taxon>
    </lineage>
</organism>
<keyword evidence="2" id="KW-1185">Reference proteome</keyword>
<evidence type="ECO:0000313" key="1">
    <source>
        <dbReference type="EMBL" id="SOD90487.1"/>
    </source>
</evidence>
<protein>
    <submittedName>
        <fullName evidence="1">Uncharacterized protein</fullName>
    </submittedName>
</protein>
<gene>
    <name evidence="1" type="ORF">SAMN06269250_3437</name>
</gene>
<dbReference type="AlphaFoldDB" id="A0A286G4K6"/>
<sequence length="36" mass="3920">MNASAFHGGAFSETVIYNSSQIVPHPYVRVPAKTSR</sequence>
<accession>A0A286G4K6</accession>
<reference evidence="2" key="1">
    <citation type="submission" date="2017-09" db="EMBL/GenBank/DDBJ databases">
        <authorList>
            <person name="Varghese N."/>
            <person name="Submissions S."/>
        </authorList>
    </citation>
    <scope>NUCLEOTIDE SEQUENCE [LARGE SCALE GENOMIC DNA]</scope>
    <source>
        <strain evidence="2">DSM 29961</strain>
    </source>
</reference>
<dbReference type="Proteomes" id="UP000219452">
    <property type="component" value="Unassembled WGS sequence"/>
</dbReference>
<name>A0A286G4K6_9BACT</name>
<evidence type="ECO:0000313" key="2">
    <source>
        <dbReference type="Proteomes" id="UP000219452"/>
    </source>
</evidence>
<proteinExistence type="predicted"/>